<dbReference type="PANTHER" id="PTHR22726:SF1">
    <property type="entry name" value="METALLOENDOPEPTIDASE OMA1, MITOCHONDRIAL"/>
    <property type="match status" value="1"/>
</dbReference>
<keyword evidence="5 6" id="KW-0482">Metalloprotease</keyword>
<comment type="cofactor">
    <cofactor evidence="6">
        <name>Zn(2+)</name>
        <dbReference type="ChEBI" id="CHEBI:29105"/>
    </cofactor>
    <text evidence="6">Binds 1 zinc ion per subunit.</text>
</comment>
<comment type="caution">
    <text evidence="8">The sequence shown here is derived from an EMBL/GenBank/DDBJ whole genome shotgun (WGS) entry which is preliminary data.</text>
</comment>
<keyword evidence="3 6" id="KW-0378">Hydrolase</keyword>
<dbReference type="Proteomes" id="UP001574673">
    <property type="component" value="Unassembled WGS sequence"/>
</dbReference>
<protein>
    <submittedName>
        <fullName evidence="8">M48 family metallopeptidase</fullName>
    </submittedName>
</protein>
<dbReference type="CDD" id="cd07331">
    <property type="entry name" value="M48C_Oma1_like"/>
    <property type="match status" value="1"/>
</dbReference>
<keyword evidence="9" id="KW-1185">Reference proteome</keyword>
<dbReference type="InterPro" id="IPR051156">
    <property type="entry name" value="Mito/Outer_Membr_Metalloprot"/>
</dbReference>
<feature type="domain" description="Peptidase M48" evidence="7">
    <location>
        <begin position="94"/>
        <end position="276"/>
    </location>
</feature>
<evidence type="ECO:0000313" key="8">
    <source>
        <dbReference type="EMBL" id="MFA9949449.1"/>
    </source>
</evidence>
<comment type="similarity">
    <text evidence="6">Belongs to the peptidase M48 family.</text>
</comment>
<evidence type="ECO:0000313" key="9">
    <source>
        <dbReference type="Proteomes" id="UP001574673"/>
    </source>
</evidence>
<dbReference type="RefSeq" id="WP_418890578.1">
    <property type="nucleotide sequence ID" value="NZ_JBEUWX010000002.1"/>
</dbReference>
<dbReference type="EMBL" id="JBEUWX010000002">
    <property type="protein sequence ID" value="MFA9949449.1"/>
    <property type="molecule type" value="Genomic_DNA"/>
</dbReference>
<keyword evidence="1 6" id="KW-0645">Protease</keyword>
<reference evidence="9" key="1">
    <citation type="submission" date="2024-06" db="EMBL/GenBank/DDBJ databases">
        <title>Radixoralia hellwigii gen. nov., sp nov., isolated from a root canal in the human oral cavity.</title>
        <authorList>
            <person name="Bartsch S."/>
            <person name="Wittmer A."/>
            <person name="Schulz A.-K."/>
            <person name="Neumann-Schaal M."/>
            <person name="Wolf J."/>
            <person name="Gronow S."/>
            <person name="Tennert C."/>
            <person name="Haecker G."/>
            <person name="Cieplik F."/>
            <person name="Al-Ahmad A."/>
        </authorList>
    </citation>
    <scope>NUCLEOTIDE SEQUENCE [LARGE SCALE GENOMIC DNA]</scope>
    <source>
        <strain evidence="9">Wk13</strain>
    </source>
</reference>
<sequence>MQYPDAHFAHFLTGEIMQKNRQLIVTLLTALALFGCASVDTTSGGQVGVSRKQMMLVSSAEVNREAAKAYRQVIADAQKKGMLNQNALLVQRVRSISARLIPATATFRADAPGWQWETNVISSKELNAWCMPGGKIAVYTGLIEKLNTTDDELAAVLGHEIAHALREHGREKMSQSAGINVATGIGGALLGAYLGVDAKLGQQALGVVGDLAFMRPNSRGMEQEADRIGVELAARAGYDPRAAISLWQKMEKASTGSVPQWLSTHPSHGSRIADLRVYADRVYPLYTARPK</sequence>
<proteinExistence type="inferred from homology"/>
<dbReference type="InterPro" id="IPR001915">
    <property type="entry name" value="Peptidase_M48"/>
</dbReference>
<accession>A0ABV4UDK9</accession>
<evidence type="ECO:0000259" key="7">
    <source>
        <dbReference type="Pfam" id="PF01435"/>
    </source>
</evidence>
<evidence type="ECO:0000256" key="5">
    <source>
        <dbReference type="ARBA" id="ARBA00023049"/>
    </source>
</evidence>
<evidence type="ECO:0000256" key="4">
    <source>
        <dbReference type="ARBA" id="ARBA00022833"/>
    </source>
</evidence>
<name>A0ABV4UDK9_9RHOO</name>
<evidence type="ECO:0000256" key="6">
    <source>
        <dbReference type="RuleBase" id="RU003983"/>
    </source>
</evidence>
<evidence type="ECO:0000256" key="1">
    <source>
        <dbReference type="ARBA" id="ARBA00022670"/>
    </source>
</evidence>
<organism evidence="8 9">
    <name type="scientific">Dentiradicibacter hellwigii</name>
    <dbReference type="NCBI Taxonomy" id="3149053"/>
    <lineage>
        <taxon>Bacteria</taxon>
        <taxon>Pseudomonadati</taxon>
        <taxon>Pseudomonadota</taxon>
        <taxon>Betaproteobacteria</taxon>
        <taxon>Rhodocyclales</taxon>
        <taxon>Rhodocyclaceae</taxon>
        <taxon>Dentiradicibacter</taxon>
    </lineage>
</organism>
<keyword evidence="2" id="KW-0479">Metal-binding</keyword>
<dbReference type="Pfam" id="PF01435">
    <property type="entry name" value="Peptidase_M48"/>
    <property type="match status" value="1"/>
</dbReference>
<keyword evidence="4 6" id="KW-0862">Zinc</keyword>
<evidence type="ECO:0000256" key="2">
    <source>
        <dbReference type="ARBA" id="ARBA00022723"/>
    </source>
</evidence>
<dbReference type="Gene3D" id="3.30.2010.10">
    <property type="entry name" value="Metalloproteases ('zincins'), catalytic domain"/>
    <property type="match status" value="1"/>
</dbReference>
<dbReference type="PANTHER" id="PTHR22726">
    <property type="entry name" value="METALLOENDOPEPTIDASE OMA1"/>
    <property type="match status" value="1"/>
</dbReference>
<evidence type="ECO:0000256" key="3">
    <source>
        <dbReference type="ARBA" id="ARBA00022801"/>
    </source>
</evidence>
<gene>
    <name evidence="8" type="ORF">ABCS64_03750</name>
</gene>